<dbReference type="SUPFAM" id="SSF53271">
    <property type="entry name" value="PRTase-like"/>
    <property type="match status" value="1"/>
</dbReference>
<evidence type="ECO:0000259" key="1">
    <source>
        <dbReference type="Pfam" id="PF14681"/>
    </source>
</evidence>
<accession>A0A1Z1MJ61</accession>
<protein>
    <submittedName>
        <fullName evidence="2">Uracil phosphoribosyltransferase</fullName>
    </submittedName>
</protein>
<dbReference type="InterPro" id="IPR029057">
    <property type="entry name" value="PRTase-like"/>
</dbReference>
<keyword evidence="2" id="KW-0150">Chloroplast</keyword>
<dbReference type="RefSeq" id="YP_009396907.1">
    <property type="nucleotide sequence ID" value="NC_035284.1"/>
</dbReference>
<organism evidence="2">
    <name type="scientific">Ophidocladus simpliciusculus</name>
    <dbReference type="NCBI Taxonomy" id="1261574"/>
    <lineage>
        <taxon>Eukaryota</taxon>
        <taxon>Rhodophyta</taxon>
        <taxon>Florideophyceae</taxon>
        <taxon>Rhodymeniophycidae</taxon>
        <taxon>Ceramiales</taxon>
        <taxon>Rhodomelaceae</taxon>
        <taxon>Herposiphonieae</taxon>
        <taxon>Ophidocladus</taxon>
    </lineage>
</organism>
<dbReference type="AlphaFoldDB" id="A0A1Z1MJ61"/>
<sequence length="191" mass="22685">MQLNIYTISHPILKVLSNSIINENKNEYMYINHYRYIGFLLLYEILRKYINLQTVYIKSLYLTKTFDILQQNNNYTILTNTSKTYPMITDIQSIMPKINIIHINYDTEENIKISIDKISNQHIFILEPILKDTTIIKLIRHLDKIQHVSLKRLHILCIASYNTALKSLGETYPKLKIYTTKIVYNKNKKNK</sequence>
<keyword evidence="2" id="KW-0934">Plastid</keyword>
<keyword evidence="2" id="KW-0328">Glycosyltransferase</keyword>
<dbReference type="GO" id="GO:0016757">
    <property type="term" value="F:glycosyltransferase activity"/>
    <property type="evidence" value="ECO:0007669"/>
    <property type="project" value="UniProtKB-KW"/>
</dbReference>
<dbReference type="InterPro" id="IPR000836">
    <property type="entry name" value="PRTase_dom"/>
</dbReference>
<keyword evidence="2" id="KW-0808">Transferase</keyword>
<dbReference type="EMBL" id="MF101440">
    <property type="protein sequence ID" value="ARW66093.1"/>
    <property type="molecule type" value="Genomic_DNA"/>
</dbReference>
<name>A0A1Z1MJ61_9FLOR</name>
<evidence type="ECO:0000313" key="2">
    <source>
        <dbReference type="EMBL" id="ARW66093.1"/>
    </source>
</evidence>
<feature type="domain" description="Phosphoribosyltransferase" evidence="1">
    <location>
        <begin position="9"/>
        <end position="182"/>
    </location>
</feature>
<geneLocation type="chloroplast" evidence="2"/>
<reference evidence="2" key="1">
    <citation type="journal article" date="2017" name="J. Phycol.">
        <title>Analysis of chloroplast genomes and a supermatrix inform reclassification of the Rhodomelaceae (Rhodophyta).</title>
        <authorList>
            <person name="Diaz-Tapia P."/>
            <person name="Maggs C.A."/>
            <person name="West J.A."/>
            <person name="Verbruggen H."/>
        </authorList>
    </citation>
    <scope>NUCLEOTIDE SEQUENCE</scope>
    <source>
        <strain evidence="2">PD949</strain>
    </source>
</reference>
<gene>
    <name evidence="2" type="primary">upp</name>
</gene>
<dbReference type="Gene3D" id="3.40.50.2020">
    <property type="match status" value="1"/>
</dbReference>
<dbReference type="Pfam" id="PF14681">
    <property type="entry name" value="UPRTase"/>
    <property type="match status" value="1"/>
</dbReference>
<proteinExistence type="predicted"/>
<dbReference type="GeneID" id="33359181"/>